<dbReference type="SMART" id="SM01332">
    <property type="entry name" value="Cyclin_C"/>
    <property type="match status" value="1"/>
</dbReference>
<evidence type="ECO:0000256" key="3">
    <source>
        <dbReference type="ARBA" id="ARBA00023127"/>
    </source>
</evidence>
<dbReference type="PANTHER" id="PTHR10177">
    <property type="entry name" value="CYCLINS"/>
    <property type="match status" value="1"/>
</dbReference>
<dbReference type="FunFam" id="1.10.472.10:FF:000013">
    <property type="entry name" value="Cyclin A1"/>
    <property type="match status" value="1"/>
</dbReference>
<keyword evidence="10" id="KW-1185">Reference proteome</keyword>
<protein>
    <submittedName>
        <fullName evidence="9">Uncharacterized protein</fullName>
    </submittedName>
</protein>
<dbReference type="SMART" id="SM00385">
    <property type="entry name" value="CYCLIN"/>
    <property type="match status" value="2"/>
</dbReference>
<evidence type="ECO:0000313" key="10">
    <source>
        <dbReference type="Proteomes" id="UP000834106"/>
    </source>
</evidence>
<dbReference type="SUPFAM" id="SSF47954">
    <property type="entry name" value="Cyclin-like"/>
    <property type="match status" value="2"/>
</dbReference>
<dbReference type="InterPro" id="IPR013763">
    <property type="entry name" value="Cyclin-like_dom"/>
</dbReference>
<feature type="region of interest" description="Disordered" evidence="6">
    <location>
        <begin position="1"/>
        <end position="25"/>
    </location>
</feature>
<gene>
    <name evidence="9" type="ORF">FPE_LOCUS13025</name>
</gene>
<proteinExistence type="inferred from homology"/>
<organism evidence="9 10">
    <name type="scientific">Fraxinus pennsylvanica</name>
    <dbReference type="NCBI Taxonomy" id="56036"/>
    <lineage>
        <taxon>Eukaryota</taxon>
        <taxon>Viridiplantae</taxon>
        <taxon>Streptophyta</taxon>
        <taxon>Embryophyta</taxon>
        <taxon>Tracheophyta</taxon>
        <taxon>Spermatophyta</taxon>
        <taxon>Magnoliopsida</taxon>
        <taxon>eudicotyledons</taxon>
        <taxon>Gunneridae</taxon>
        <taxon>Pentapetalae</taxon>
        <taxon>asterids</taxon>
        <taxon>lamiids</taxon>
        <taxon>Lamiales</taxon>
        <taxon>Oleaceae</taxon>
        <taxon>Oleeae</taxon>
        <taxon>Fraxinus</taxon>
    </lineage>
</organism>
<dbReference type="InterPro" id="IPR036915">
    <property type="entry name" value="Cyclin-like_sf"/>
</dbReference>
<dbReference type="FunFam" id="1.10.472.10:FF:000167">
    <property type="entry name" value="Mitotic cyclin 6"/>
    <property type="match status" value="1"/>
</dbReference>
<feature type="domain" description="Cyclin C-terminal" evidence="8">
    <location>
        <begin position="238"/>
        <end position="360"/>
    </location>
</feature>
<dbReference type="Pfam" id="PF00134">
    <property type="entry name" value="Cyclin_N"/>
    <property type="match status" value="1"/>
</dbReference>
<dbReference type="EMBL" id="OU503042">
    <property type="protein sequence ID" value="CAI9765595.1"/>
    <property type="molecule type" value="Genomic_DNA"/>
</dbReference>
<evidence type="ECO:0000256" key="5">
    <source>
        <dbReference type="RuleBase" id="RU000383"/>
    </source>
</evidence>
<dbReference type="Gene3D" id="1.10.472.10">
    <property type="entry name" value="Cyclin-like"/>
    <property type="match status" value="2"/>
</dbReference>
<feature type="domain" description="Cyclin-like" evidence="7">
    <location>
        <begin position="145"/>
        <end position="229"/>
    </location>
</feature>
<accession>A0AAD2DWA0</accession>
<evidence type="ECO:0000313" key="9">
    <source>
        <dbReference type="EMBL" id="CAI9765595.1"/>
    </source>
</evidence>
<dbReference type="InterPro" id="IPR004367">
    <property type="entry name" value="Cyclin_C-dom"/>
</dbReference>
<evidence type="ECO:0000256" key="6">
    <source>
        <dbReference type="SAM" id="MobiDB-lite"/>
    </source>
</evidence>
<sequence>MADQENRVPTPARTRASKKRLNESVEGLSVSKKRVVLGELTNISSDAAGLALKSAPSKSPKPVFVSEREQKFGVLVAKKASTEIDVNVDVQVSPETDESEKYGHAPLMYRHLHSLEVEAKRRPLSNYMETIQTDITPAMREILVDWLVEVAEEFKLVSETSYLTVNYVDKYLSSHNLIRNKLQLLGVSCMLLAAKYEEISPPHVEEFCYMTDNLYSKEDVVRMERDVLKLLNYEMGDPTTKTFLRIFIKAAQEKPLYSKMQFDFLCCYIAELSLLDYHCVRFIPSTIAASVIFLSRLIIRPNFHPWNLALQKYTGLKPSELKECVLTLHSLQLRMGASARAVREKYMDHKFQCVASLCPPSEIPARYFEAWKIFSSTWFESFVKPGNISTLFVSS</sequence>
<feature type="domain" description="Cyclin-like" evidence="7">
    <location>
        <begin position="242"/>
        <end position="330"/>
    </location>
</feature>
<evidence type="ECO:0000259" key="8">
    <source>
        <dbReference type="SMART" id="SM01332"/>
    </source>
</evidence>
<dbReference type="GO" id="GO:0051301">
    <property type="term" value="P:cell division"/>
    <property type="evidence" value="ECO:0007669"/>
    <property type="project" value="UniProtKB-KW"/>
</dbReference>
<keyword evidence="2" id="KW-0132">Cell division</keyword>
<evidence type="ECO:0000256" key="2">
    <source>
        <dbReference type="ARBA" id="ARBA00022618"/>
    </source>
</evidence>
<dbReference type="AlphaFoldDB" id="A0AAD2DWA0"/>
<keyword evidence="4" id="KW-0131">Cell cycle</keyword>
<evidence type="ECO:0000256" key="4">
    <source>
        <dbReference type="ARBA" id="ARBA00023306"/>
    </source>
</evidence>
<name>A0AAD2DWA0_9LAMI</name>
<dbReference type="Pfam" id="PF02984">
    <property type="entry name" value="Cyclin_C"/>
    <property type="match status" value="1"/>
</dbReference>
<reference evidence="9" key="1">
    <citation type="submission" date="2023-05" db="EMBL/GenBank/DDBJ databases">
        <authorList>
            <person name="Huff M."/>
        </authorList>
    </citation>
    <scope>NUCLEOTIDE SEQUENCE</scope>
</reference>
<keyword evidence="3 5" id="KW-0195">Cyclin</keyword>
<dbReference type="InterPro" id="IPR039361">
    <property type="entry name" value="Cyclin"/>
</dbReference>
<dbReference type="Proteomes" id="UP000834106">
    <property type="component" value="Chromosome 7"/>
</dbReference>
<evidence type="ECO:0000259" key="7">
    <source>
        <dbReference type="SMART" id="SM00385"/>
    </source>
</evidence>
<dbReference type="InterPro" id="IPR006671">
    <property type="entry name" value="Cyclin_N"/>
</dbReference>
<evidence type="ECO:0000256" key="1">
    <source>
        <dbReference type="ARBA" id="ARBA00006955"/>
    </source>
</evidence>
<comment type="similarity">
    <text evidence="1">Belongs to the cyclin family. Cyclin AB subfamily.</text>
</comment>